<reference evidence="1" key="3">
    <citation type="submission" date="2025-09" db="UniProtKB">
        <authorList>
            <consortium name="Ensembl"/>
        </authorList>
    </citation>
    <scope>IDENTIFICATION</scope>
</reference>
<keyword evidence="2" id="KW-1185">Reference proteome</keyword>
<sequence>MRRAGDRAVDAAAARPWETKVKWKHQLGILLGKNRPIL</sequence>
<protein>
    <submittedName>
        <fullName evidence="1">Uncharacterized protein</fullName>
    </submittedName>
</protein>
<reference evidence="1" key="2">
    <citation type="submission" date="2025-08" db="UniProtKB">
        <authorList>
            <consortium name="Ensembl"/>
        </authorList>
    </citation>
    <scope>IDENTIFICATION</scope>
</reference>
<accession>A0A2K6KDP1</accession>
<proteinExistence type="predicted"/>
<reference evidence="1 2" key="1">
    <citation type="submission" date="2016-06" db="EMBL/GenBank/DDBJ databases">
        <title>Genome of Rhinopithecus bieti.</title>
        <authorList>
            <person name="Wu"/>
            <person name="C.-I. and Zhang"/>
            <person name="Y."/>
        </authorList>
    </citation>
    <scope>NUCLEOTIDE SEQUENCE</scope>
</reference>
<dbReference type="Ensembl" id="ENSRBIT00000032993.1">
    <property type="protein sequence ID" value="ENSRBIP00000009377.1"/>
    <property type="gene ID" value="ENSRBIG00000028584.1"/>
</dbReference>
<evidence type="ECO:0000313" key="1">
    <source>
        <dbReference type="Ensembl" id="ENSRBIP00000009377.1"/>
    </source>
</evidence>
<dbReference type="Proteomes" id="UP000233180">
    <property type="component" value="Unassembled WGS sequence"/>
</dbReference>
<name>A0A2K6KDP1_RHIBE</name>
<dbReference type="AlphaFoldDB" id="A0A2K6KDP1"/>
<evidence type="ECO:0000313" key="2">
    <source>
        <dbReference type="Proteomes" id="UP000233180"/>
    </source>
</evidence>
<organism evidence="1 2">
    <name type="scientific">Rhinopithecus bieti</name>
    <name type="common">Black snub-nosed monkey</name>
    <name type="synonym">Pygathrix bieti</name>
    <dbReference type="NCBI Taxonomy" id="61621"/>
    <lineage>
        <taxon>Eukaryota</taxon>
        <taxon>Metazoa</taxon>
        <taxon>Chordata</taxon>
        <taxon>Craniata</taxon>
        <taxon>Vertebrata</taxon>
        <taxon>Euteleostomi</taxon>
        <taxon>Mammalia</taxon>
        <taxon>Eutheria</taxon>
        <taxon>Euarchontoglires</taxon>
        <taxon>Primates</taxon>
        <taxon>Haplorrhini</taxon>
        <taxon>Catarrhini</taxon>
        <taxon>Cercopithecidae</taxon>
        <taxon>Colobinae</taxon>
        <taxon>Rhinopithecus</taxon>
    </lineage>
</organism>